<evidence type="ECO:0000256" key="2">
    <source>
        <dbReference type="ARBA" id="ARBA00023002"/>
    </source>
</evidence>
<dbReference type="PANTHER" id="PTHR42760">
    <property type="entry name" value="SHORT-CHAIN DEHYDROGENASES/REDUCTASES FAMILY MEMBER"/>
    <property type="match status" value="1"/>
</dbReference>
<dbReference type="InterPro" id="IPR036291">
    <property type="entry name" value="NAD(P)-bd_dom_sf"/>
</dbReference>
<dbReference type="InterPro" id="IPR002347">
    <property type="entry name" value="SDR_fam"/>
</dbReference>
<dbReference type="PRINTS" id="PR00081">
    <property type="entry name" value="GDHRDH"/>
</dbReference>
<gene>
    <name evidence="3" type="ORF">FB559_7439</name>
</gene>
<keyword evidence="2" id="KW-0560">Oxidoreductase</keyword>
<dbReference type="Gene3D" id="3.40.50.720">
    <property type="entry name" value="NAD(P)-binding Rossmann-like Domain"/>
    <property type="match status" value="1"/>
</dbReference>
<protein>
    <submittedName>
        <fullName evidence="3">3alpha(Or 20beta)-hydroxysteroid dehydrogenase</fullName>
    </submittedName>
</protein>
<dbReference type="FunFam" id="3.40.50.720:FF:000084">
    <property type="entry name" value="Short-chain dehydrogenase reductase"/>
    <property type="match status" value="1"/>
</dbReference>
<evidence type="ECO:0000313" key="3">
    <source>
        <dbReference type="EMBL" id="TQL90146.1"/>
    </source>
</evidence>
<dbReference type="AlphaFoldDB" id="A0A543BZD7"/>
<accession>A0A543BZD7</accession>
<dbReference type="SUPFAM" id="SSF51735">
    <property type="entry name" value="NAD(P)-binding Rossmann-fold domains"/>
    <property type="match status" value="1"/>
</dbReference>
<dbReference type="Proteomes" id="UP000316096">
    <property type="component" value="Unassembled WGS sequence"/>
</dbReference>
<evidence type="ECO:0000313" key="4">
    <source>
        <dbReference type="Proteomes" id="UP000316096"/>
    </source>
</evidence>
<dbReference type="Pfam" id="PF13561">
    <property type="entry name" value="adh_short_C2"/>
    <property type="match status" value="1"/>
</dbReference>
<sequence>MGKLEGRVAVVTGGSSGIGAGTARHLRDEGARVCVTDIQAPGADDGLLFLEHDVSSAHAWLRVRDQVLTELGGVDILVNNAGIFVPGMIADIPLEAWDRTLAVNQTGILLGMRTFADALESSGHGSIINMSSYAGMQGYGTSVAYQAAKWAVRGMTRFAAHEFAPRRIRVNAVVPGFIDTPMLAAGGQKLRDTVVRRTPLGRLGDVTDIAHAIAYLASDESSFVTGTELVLDGGMLA</sequence>
<dbReference type="PANTHER" id="PTHR42760:SF133">
    <property type="entry name" value="3-OXOACYL-[ACYL-CARRIER-PROTEIN] REDUCTASE"/>
    <property type="match status" value="1"/>
</dbReference>
<comment type="caution">
    <text evidence="3">The sequence shown here is derived from an EMBL/GenBank/DDBJ whole genome shotgun (WGS) entry which is preliminary data.</text>
</comment>
<dbReference type="EMBL" id="VFOZ01000002">
    <property type="protein sequence ID" value="TQL90146.1"/>
    <property type="molecule type" value="Genomic_DNA"/>
</dbReference>
<dbReference type="NCBIfam" id="NF005559">
    <property type="entry name" value="PRK07231.1"/>
    <property type="match status" value="1"/>
</dbReference>
<dbReference type="RefSeq" id="WP_141962225.1">
    <property type="nucleotide sequence ID" value="NZ_VFOZ01000002.1"/>
</dbReference>
<evidence type="ECO:0000256" key="1">
    <source>
        <dbReference type="ARBA" id="ARBA00006484"/>
    </source>
</evidence>
<dbReference type="GO" id="GO:0016616">
    <property type="term" value="F:oxidoreductase activity, acting on the CH-OH group of donors, NAD or NADP as acceptor"/>
    <property type="evidence" value="ECO:0007669"/>
    <property type="project" value="TreeGrafter"/>
</dbReference>
<organism evidence="3 4">
    <name type="scientific">Actinoallomurus bryophytorum</name>
    <dbReference type="NCBI Taxonomy" id="1490222"/>
    <lineage>
        <taxon>Bacteria</taxon>
        <taxon>Bacillati</taxon>
        <taxon>Actinomycetota</taxon>
        <taxon>Actinomycetes</taxon>
        <taxon>Streptosporangiales</taxon>
        <taxon>Thermomonosporaceae</taxon>
        <taxon>Actinoallomurus</taxon>
    </lineage>
</organism>
<keyword evidence="4" id="KW-1185">Reference proteome</keyword>
<dbReference type="OrthoDB" id="3676637at2"/>
<reference evidence="3 4" key="1">
    <citation type="submission" date="2019-06" db="EMBL/GenBank/DDBJ databases">
        <title>Sequencing the genomes of 1000 actinobacteria strains.</title>
        <authorList>
            <person name="Klenk H.-P."/>
        </authorList>
    </citation>
    <scope>NUCLEOTIDE SEQUENCE [LARGE SCALE GENOMIC DNA]</scope>
    <source>
        <strain evidence="3 4">DSM 102200</strain>
    </source>
</reference>
<dbReference type="PRINTS" id="PR00080">
    <property type="entry name" value="SDRFAMILY"/>
</dbReference>
<comment type="similarity">
    <text evidence="1">Belongs to the short-chain dehydrogenases/reductases (SDR) family.</text>
</comment>
<name>A0A543BZD7_9ACTN</name>
<proteinExistence type="inferred from homology"/>